<dbReference type="GeneID" id="54574083"/>
<organism evidence="2 3">
    <name type="scientific">Trematosphaeria pertusa</name>
    <dbReference type="NCBI Taxonomy" id="390896"/>
    <lineage>
        <taxon>Eukaryota</taxon>
        <taxon>Fungi</taxon>
        <taxon>Dikarya</taxon>
        <taxon>Ascomycota</taxon>
        <taxon>Pezizomycotina</taxon>
        <taxon>Dothideomycetes</taxon>
        <taxon>Pleosporomycetidae</taxon>
        <taxon>Pleosporales</taxon>
        <taxon>Massarineae</taxon>
        <taxon>Trematosphaeriaceae</taxon>
        <taxon>Trematosphaeria</taxon>
    </lineage>
</organism>
<dbReference type="AlphaFoldDB" id="A0A6A6IT79"/>
<proteinExistence type="predicted"/>
<dbReference type="RefSeq" id="XP_033688332.1">
    <property type="nucleotide sequence ID" value="XM_033820753.1"/>
</dbReference>
<keyword evidence="3" id="KW-1185">Reference proteome</keyword>
<keyword evidence="1" id="KW-0472">Membrane</keyword>
<dbReference type="OrthoDB" id="3729499at2759"/>
<feature type="transmembrane region" description="Helical" evidence="1">
    <location>
        <begin position="151"/>
        <end position="171"/>
    </location>
</feature>
<evidence type="ECO:0000313" key="2">
    <source>
        <dbReference type="EMBL" id="KAF2253328.1"/>
    </source>
</evidence>
<evidence type="ECO:0000256" key="1">
    <source>
        <dbReference type="SAM" id="Phobius"/>
    </source>
</evidence>
<accession>A0A6A6IT79</accession>
<protein>
    <submittedName>
        <fullName evidence="2">Uncharacterized protein</fullName>
    </submittedName>
</protein>
<feature type="transmembrane region" description="Helical" evidence="1">
    <location>
        <begin position="191"/>
        <end position="210"/>
    </location>
</feature>
<evidence type="ECO:0000313" key="3">
    <source>
        <dbReference type="Proteomes" id="UP000800094"/>
    </source>
</evidence>
<reference evidence="2" key="1">
    <citation type="journal article" date="2020" name="Stud. Mycol.">
        <title>101 Dothideomycetes genomes: a test case for predicting lifestyles and emergence of pathogens.</title>
        <authorList>
            <person name="Haridas S."/>
            <person name="Albert R."/>
            <person name="Binder M."/>
            <person name="Bloem J."/>
            <person name="Labutti K."/>
            <person name="Salamov A."/>
            <person name="Andreopoulos B."/>
            <person name="Baker S."/>
            <person name="Barry K."/>
            <person name="Bills G."/>
            <person name="Bluhm B."/>
            <person name="Cannon C."/>
            <person name="Castanera R."/>
            <person name="Culley D."/>
            <person name="Daum C."/>
            <person name="Ezra D."/>
            <person name="Gonzalez J."/>
            <person name="Henrissat B."/>
            <person name="Kuo A."/>
            <person name="Liang C."/>
            <person name="Lipzen A."/>
            <person name="Lutzoni F."/>
            <person name="Magnuson J."/>
            <person name="Mondo S."/>
            <person name="Nolan M."/>
            <person name="Ohm R."/>
            <person name="Pangilinan J."/>
            <person name="Park H.-J."/>
            <person name="Ramirez L."/>
            <person name="Alfaro M."/>
            <person name="Sun H."/>
            <person name="Tritt A."/>
            <person name="Yoshinaga Y."/>
            <person name="Zwiers L.-H."/>
            <person name="Turgeon B."/>
            <person name="Goodwin S."/>
            <person name="Spatafora J."/>
            <person name="Crous P."/>
            <person name="Grigoriev I."/>
        </authorList>
    </citation>
    <scope>NUCLEOTIDE SEQUENCE</scope>
    <source>
        <strain evidence="2">CBS 122368</strain>
    </source>
</reference>
<gene>
    <name evidence="2" type="ORF">BU26DRAFT_220929</name>
</gene>
<name>A0A6A6IT79_9PLEO</name>
<dbReference type="EMBL" id="ML987191">
    <property type="protein sequence ID" value="KAF2253328.1"/>
    <property type="molecule type" value="Genomic_DNA"/>
</dbReference>
<keyword evidence="1" id="KW-0812">Transmembrane</keyword>
<sequence>MDGSLDNYDPQNLSPEGLEQALTSLKQHLLKTEAAKVLLPAKDSPFNRAALGRLPSFLNLVFTPERQQDRKIQALQALDLTSLITCGLCLTQKSLDTMRKELFDVFLEQAKITSRRSVDAILKSDDVYKAVVKVRNAEFIVVPQPTKNIKYLYAAYSSVFFGWKLFLVLFWSPPGRTDHVPSFIDEGHPGLVTTFLPSVGFMDGLIRVVVRFD</sequence>
<keyword evidence="1" id="KW-1133">Transmembrane helix</keyword>
<dbReference type="Proteomes" id="UP000800094">
    <property type="component" value="Unassembled WGS sequence"/>
</dbReference>